<comment type="caution">
    <text evidence="3">The sequence shown here is derived from an EMBL/GenBank/DDBJ whole genome shotgun (WGS) entry which is preliminary data.</text>
</comment>
<dbReference type="Gene3D" id="2.60.120.10">
    <property type="entry name" value="Jelly Rolls"/>
    <property type="match status" value="1"/>
</dbReference>
<evidence type="ECO:0000259" key="2">
    <source>
        <dbReference type="PROSITE" id="PS50943"/>
    </source>
</evidence>
<dbReference type="SMART" id="SM00530">
    <property type="entry name" value="HTH_XRE"/>
    <property type="match status" value="1"/>
</dbReference>
<dbReference type="PROSITE" id="PS50943">
    <property type="entry name" value="HTH_CROC1"/>
    <property type="match status" value="1"/>
</dbReference>
<dbReference type="InterPro" id="IPR011051">
    <property type="entry name" value="RmlC_Cupin_sf"/>
</dbReference>
<dbReference type="RefSeq" id="WP_377126074.1">
    <property type="nucleotide sequence ID" value="NZ_JBHUHN010000001.1"/>
</dbReference>
<dbReference type="Pfam" id="PF01381">
    <property type="entry name" value="HTH_3"/>
    <property type="match status" value="1"/>
</dbReference>
<dbReference type="Pfam" id="PF07883">
    <property type="entry name" value="Cupin_2"/>
    <property type="match status" value="1"/>
</dbReference>
<dbReference type="CDD" id="cd02209">
    <property type="entry name" value="cupin_XRE_C"/>
    <property type="match status" value="1"/>
</dbReference>
<name>A0ABW5XNT1_9SPHI</name>
<dbReference type="PANTHER" id="PTHR46797">
    <property type="entry name" value="HTH-TYPE TRANSCRIPTIONAL REGULATOR"/>
    <property type="match status" value="1"/>
</dbReference>
<dbReference type="Gene3D" id="1.10.260.40">
    <property type="entry name" value="lambda repressor-like DNA-binding domains"/>
    <property type="match status" value="1"/>
</dbReference>
<accession>A0ABW5XNT1</accession>
<proteinExistence type="predicted"/>
<feature type="domain" description="HTH cro/C1-type" evidence="2">
    <location>
        <begin position="23"/>
        <end position="77"/>
    </location>
</feature>
<keyword evidence="4" id="KW-1185">Reference proteome</keyword>
<dbReference type="SUPFAM" id="SSF47413">
    <property type="entry name" value="lambda repressor-like DNA-binding domains"/>
    <property type="match status" value="1"/>
</dbReference>
<dbReference type="InterPro" id="IPR014710">
    <property type="entry name" value="RmlC-like_jellyroll"/>
</dbReference>
<sequence length="192" mass="21488">MNDNEILTNGGPAESFIQIGDRIRALRMNQSRTLQEIADASDLSKSMISKIENNKAVPSVAALVKIAKTLGTNISNLLEQDGRARTVFTAQEEAMRNITLTEKGYAVYPYAANFHEKLMQPFLFTARRDDVVPHRVSHDGEEFVFVIDGEMKMTVGEIEYVLKKGDSLYFNALQKHGIMPVAEAVTYLDIFV</sequence>
<dbReference type="SUPFAM" id="SSF51182">
    <property type="entry name" value="RmlC-like cupins"/>
    <property type="match status" value="1"/>
</dbReference>
<keyword evidence="1" id="KW-0238">DNA-binding</keyword>
<dbReference type="InterPro" id="IPR013096">
    <property type="entry name" value="Cupin_2"/>
</dbReference>
<dbReference type="PANTHER" id="PTHR46797:SF19">
    <property type="entry name" value="BLL2473 PROTEIN"/>
    <property type="match status" value="1"/>
</dbReference>
<protein>
    <submittedName>
        <fullName evidence="3">Helix-turn-helix domain-containing protein</fullName>
    </submittedName>
</protein>
<evidence type="ECO:0000313" key="4">
    <source>
        <dbReference type="Proteomes" id="UP001597601"/>
    </source>
</evidence>
<evidence type="ECO:0000313" key="3">
    <source>
        <dbReference type="EMBL" id="MFD2864847.1"/>
    </source>
</evidence>
<dbReference type="CDD" id="cd00093">
    <property type="entry name" value="HTH_XRE"/>
    <property type="match status" value="1"/>
</dbReference>
<dbReference type="Proteomes" id="UP001597601">
    <property type="component" value="Unassembled WGS sequence"/>
</dbReference>
<dbReference type="InterPro" id="IPR050807">
    <property type="entry name" value="TransReg_Diox_bact_type"/>
</dbReference>
<gene>
    <name evidence="3" type="ORF">ACFSYC_09125</name>
</gene>
<dbReference type="EMBL" id="JBHUON010000009">
    <property type="protein sequence ID" value="MFD2864847.1"/>
    <property type="molecule type" value="Genomic_DNA"/>
</dbReference>
<reference evidence="4" key="1">
    <citation type="journal article" date="2019" name="Int. J. Syst. Evol. Microbiol.">
        <title>The Global Catalogue of Microorganisms (GCM) 10K type strain sequencing project: providing services to taxonomists for standard genome sequencing and annotation.</title>
        <authorList>
            <consortium name="The Broad Institute Genomics Platform"/>
            <consortium name="The Broad Institute Genome Sequencing Center for Infectious Disease"/>
            <person name="Wu L."/>
            <person name="Ma J."/>
        </authorList>
    </citation>
    <scope>NUCLEOTIDE SEQUENCE [LARGE SCALE GENOMIC DNA]</scope>
    <source>
        <strain evidence="4">KCTC 52232</strain>
    </source>
</reference>
<organism evidence="3 4">
    <name type="scientific">Mucilaginibacter antarcticus</name>
    <dbReference type="NCBI Taxonomy" id="1855725"/>
    <lineage>
        <taxon>Bacteria</taxon>
        <taxon>Pseudomonadati</taxon>
        <taxon>Bacteroidota</taxon>
        <taxon>Sphingobacteriia</taxon>
        <taxon>Sphingobacteriales</taxon>
        <taxon>Sphingobacteriaceae</taxon>
        <taxon>Mucilaginibacter</taxon>
    </lineage>
</organism>
<dbReference type="InterPro" id="IPR010982">
    <property type="entry name" value="Lambda_DNA-bd_dom_sf"/>
</dbReference>
<evidence type="ECO:0000256" key="1">
    <source>
        <dbReference type="ARBA" id="ARBA00023125"/>
    </source>
</evidence>
<dbReference type="InterPro" id="IPR001387">
    <property type="entry name" value="Cro/C1-type_HTH"/>
</dbReference>